<keyword evidence="3" id="KW-1185">Reference proteome</keyword>
<evidence type="ECO:0000313" key="3">
    <source>
        <dbReference type="Proteomes" id="UP000031637"/>
    </source>
</evidence>
<dbReference type="AlphaFoldDB" id="W0SBU7"/>
<dbReference type="KEGG" id="shd:SUTH_00558"/>
<feature type="signal peptide" evidence="1">
    <location>
        <begin position="1"/>
        <end position="21"/>
    </location>
</feature>
<evidence type="ECO:0000256" key="1">
    <source>
        <dbReference type="SAM" id="SignalP"/>
    </source>
</evidence>
<dbReference type="EMBL" id="AP012547">
    <property type="protein sequence ID" value="BAO28372.1"/>
    <property type="molecule type" value="Genomic_DNA"/>
</dbReference>
<organism evidence="2 3">
    <name type="scientific">Sulfuritalea hydrogenivorans sk43H</name>
    <dbReference type="NCBI Taxonomy" id="1223802"/>
    <lineage>
        <taxon>Bacteria</taxon>
        <taxon>Pseudomonadati</taxon>
        <taxon>Pseudomonadota</taxon>
        <taxon>Betaproteobacteria</taxon>
        <taxon>Nitrosomonadales</taxon>
        <taxon>Sterolibacteriaceae</taxon>
        <taxon>Sulfuritalea</taxon>
    </lineage>
</organism>
<dbReference type="STRING" id="1223802.SUTH_00558"/>
<protein>
    <submittedName>
        <fullName evidence="2">Uncharacterized protein</fullName>
    </submittedName>
</protein>
<evidence type="ECO:0000313" key="2">
    <source>
        <dbReference type="EMBL" id="BAO28372.1"/>
    </source>
</evidence>
<dbReference type="HOGENOM" id="CLU_2829669_0_0_4"/>
<name>W0SBU7_9PROT</name>
<dbReference type="Proteomes" id="UP000031637">
    <property type="component" value="Chromosome"/>
</dbReference>
<gene>
    <name evidence="2" type="ORF">SUTH_00558</name>
</gene>
<reference evidence="2 3" key="1">
    <citation type="journal article" date="2014" name="Syst. Appl. Microbiol.">
        <title>Complete genomes of freshwater sulfur oxidizers Sulfuricella denitrificans skB26 and Sulfuritalea hydrogenivorans sk43H: genetic insights into the sulfur oxidation pathway of betaproteobacteria.</title>
        <authorList>
            <person name="Watanabe T."/>
            <person name="Kojima H."/>
            <person name="Fukui M."/>
        </authorList>
    </citation>
    <scope>NUCLEOTIDE SEQUENCE [LARGE SCALE GENOMIC DNA]</scope>
    <source>
        <strain evidence="2">DSM22779</strain>
    </source>
</reference>
<feature type="chain" id="PRO_5004794953" evidence="1">
    <location>
        <begin position="22"/>
        <end position="66"/>
    </location>
</feature>
<proteinExistence type="predicted"/>
<dbReference type="RefSeq" id="WP_148312834.1">
    <property type="nucleotide sequence ID" value="NZ_AP012547.1"/>
</dbReference>
<sequence length="66" mass="6620">MRSGKAVVMVLAVVVSSAAWAGASSSSSMGGGGSRIDKINRHALKSAVLVRQLLVQNGVAGVAARK</sequence>
<keyword evidence="1" id="KW-0732">Signal</keyword>
<accession>W0SBU7</accession>